<dbReference type="Pfam" id="PF02146">
    <property type="entry name" value="SIR2"/>
    <property type="match status" value="1"/>
</dbReference>
<sequence length="114" mass="12582">PDVMSGKVPRCPTCNGVVKPDIVFFGEELPHHFLKYLKDFPLADLLIVMGTSLEVEPFASLAGAVRASVPRLLINRDLVGPFAWRRRPGDVVQLGDVVSGVQELVDAVGWRREM</sequence>
<dbReference type="PANTHER" id="PTHR11085">
    <property type="entry name" value="NAD-DEPENDENT PROTEIN DEACYLASE SIRTUIN-5, MITOCHONDRIAL-RELATED"/>
    <property type="match status" value="1"/>
</dbReference>
<comment type="caution">
    <text evidence="5">The sequence shown here is derived from an EMBL/GenBank/DDBJ whole genome shotgun (WGS) entry which is preliminary data.</text>
</comment>
<reference evidence="5" key="1">
    <citation type="journal article" date="2004" name="Nature">
        <title>Genome duplication in the teleost fish Tetraodon nigroviridis reveals the early vertebrate proto-karyotype.</title>
        <authorList>
            <person name="Jaillon O."/>
            <person name="Aury J.-M."/>
            <person name="Brunet F."/>
            <person name="Petit J.-L."/>
            <person name="Stange-Thomann N."/>
            <person name="Mauceli E."/>
            <person name="Bouneau L."/>
            <person name="Fischer C."/>
            <person name="Ozouf-Costaz C."/>
            <person name="Bernot A."/>
            <person name="Nicaud S."/>
            <person name="Jaffe D."/>
            <person name="Fisher S."/>
            <person name="Lutfalla G."/>
            <person name="Dossat C."/>
            <person name="Segurens B."/>
            <person name="Dasilva C."/>
            <person name="Salanoubat M."/>
            <person name="Levy M."/>
            <person name="Boudet N."/>
            <person name="Castellano S."/>
            <person name="Anthouard V."/>
            <person name="Jubin C."/>
            <person name="Castelli V."/>
            <person name="Katinka M."/>
            <person name="Vacherie B."/>
            <person name="Biemont C."/>
            <person name="Skalli Z."/>
            <person name="Cattolico L."/>
            <person name="Poulain J."/>
            <person name="De Berardinis V."/>
            <person name="Cruaud C."/>
            <person name="Duprat S."/>
            <person name="Brottier P."/>
            <person name="Coutanceau J.-P."/>
            <person name="Gouzy J."/>
            <person name="Parra G."/>
            <person name="Lardier G."/>
            <person name="Chapple C."/>
            <person name="McKernan K.J."/>
            <person name="McEwan P."/>
            <person name="Bosak S."/>
            <person name="Kellis M."/>
            <person name="Volff J.-N."/>
            <person name="Guigo R."/>
            <person name="Zody M.C."/>
            <person name="Mesirov J."/>
            <person name="Lindblad-Toh K."/>
            <person name="Birren B."/>
            <person name="Nusbaum C."/>
            <person name="Kahn D."/>
            <person name="Robinson-Rechavi M."/>
            <person name="Laudet V."/>
            <person name="Schachter V."/>
            <person name="Quetier F."/>
            <person name="Saurin W."/>
            <person name="Scarpelli C."/>
            <person name="Wincker P."/>
            <person name="Lander E.S."/>
            <person name="Weissenbach J."/>
            <person name="Roest Crollius H."/>
        </authorList>
    </citation>
    <scope>NUCLEOTIDE SEQUENCE [LARGE SCALE GENOMIC DNA]</scope>
</reference>
<dbReference type="SUPFAM" id="SSF52467">
    <property type="entry name" value="DHS-like NAD/FAD-binding domain"/>
    <property type="match status" value="1"/>
</dbReference>
<keyword evidence="1" id="KW-0808">Transferase</keyword>
<dbReference type="KEGG" id="tng:GSTEN00011149G001"/>
<evidence type="ECO:0000256" key="3">
    <source>
        <dbReference type="PROSITE-ProRule" id="PRU00236"/>
    </source>
</evidence>
<dbReference type="PANTHER" id="PTHR11085:SF5">
    <property type="entry name" value="NAD-DEPENDENT PROTEIN DEACETYLASE SIRTUIN-3, MITOCHONDRIAL"/>
    <property type="match status" value="1"/>
</dbReference>
<feature type="domain" description="Deacetylase sirtuin-type" evidence="4">
    <location>
        <begin position="1"/>
        <end position="111"/>
    </location>
</feature>
<dbReference type="OrthoDB" id="420264at2759"/>
<keyword evidence="2" id="KW-0520">NAD</keyword>
<protein>
    <submittedName>
        <fullName evidence="5">(spotted green pufferfish) hypothetical protein</fullName>
    </submittedName>
</protein>
<dbReference type="GO" id="GO:0070403">
    <property type="term" value="F:NAD+ binding"/>
    <property type="evidence" value="ECO:0007669"/>
    <property type="project" value="InterPro"/>
</dbReference>
<feature type="non-terminal residue" evidence="5">
    <location>
        <position position="114"/>
    </location>
</feature>
<dbReference type="InterPro" id="IPR029035">
    <property type="entry name" value="DHS-like_NAD/FAD-binding_dom"/>
</dbReference>
<dbReference type="InterPro" id="IPR003000">
    <property type="entry name" value="Sirtuin"/>
</dbReference>
<dbReference type="PROSITE" id="PS50305">
    <property type="entry name" value="SIRTUIN"/>
    <property type="match status" value="1"/>
</dbReference>
<gene>
    <name evidence="5" type="ORF">GSTENG00011149001</name>
</gene>
<dbReference type="AlphaFoldDB" id="Q4SX32"/>
<dbReference type="GO" id="GO:0017136">
    <property type="term" value="F:histone deacetylase activity, NAD-dependent"/>
    <property type="evidence" value="ECO:0007669"/>
    <property type="project" value="TreeGrafter"/>
</dbReference>
<evidence type="ECO:0000256" key="2">
    <source>
        <dbReference type="ARBA" id="ARBA00023027"/>
    </source>
</evidence>
<evidence type="ECO:0000259" key="4">
    <source>
        <dbReference type="PROSITE" id="PS50305"/>
    </source>
</evidence>
<dbReference type="Gene3D" id="3.40.50.1220">
    <property type="entry name" value="TPP-binding domain"/>
    <property type="match status" value="1"/>
</dbReference>
<dbReference type="InterPro" id="IPR050134">
    <property type="entry name" value="NAD-dep_sirtuin_deacylases"/>
</dbReference>
<dbReference type="EMBL" id="CAAE01013089">
    <property type="protein sequence ID" value="CAF94800.1"/>
    <property type="molecule type" value="Genomic_DNA"/>
</dbReference>
<comment type="caution">
    <text evidence="3">Lacks conserved residue(s) required for the propagation of feature annotation.</text>
</comment>
<name>Q4SX32_TETNG</name>
<reference evidence="5" key="2">
    <citation type="submission" date="2004-02" db="EMBL/GenBank/DDBJ databases">
        <authorList>
            <consortium name="Genoscope"/>
            <consortium name="Whitehead Institute Centre for Genome Research"/>
        </authorList>
    </citation>
    <scope>NUCLEOTIDE SEQUENCE</scope>
</reference>
<proteinExistence type="predicted"/>
<evidence type="ECO:0000313" key="5">
    <source>
        <dbReference type="EMBL" id="CAF94800.1"/>
    </source>
</evidence>
<accession>Q4SX32</accession>
<evidence type="ECO:0000256" key="1">
    <source>
        <dbReference type="ARBA" id="ARBA00022679"/>
    </source>
</evidence>
<feature type="non-terminal residue" evidence="5">
    <location>
        <position position="1"/>
    </location>
</feature>
<dbReference type="GO" id="GO:0005634">
    <property type="term" value="C:nucleus"/>
    <property type="evidence" value="ECO:0007669"/>
    <property type="project" value="TreeGrafter"/>
</dbReference>
<organism evidence="5">
    <name type="scientific">Tetraodon nigroviridis</name>
    <name type="common">Spotted green pufferfish</name>
    <name type="synonym">Chelonodon nigroviridis</name>
    <dbReference type="NCBI Taxonomy" id="99883"/>
    <lineage>
        <taxon>Eukaryota</taxon>
        <taxon>Metazoa</taxon>
        <taxon>Chordata</taxon>
        <taxon>Craniata</taxon>
        <taxon>Vertebrata</taxon>
        <taxon>Euteleostomi</taxon>
        <taxon>Actinopterygii</taxon>
        <taxon>Neopterygii</taxon>
        <taxon>Teleostei</taxon>
        <taxon>Neoteleostei</taxon>
        <taxon>Acanthomorphata</taxon>
        <taxon>Eupercaria</taxon>
        <taxon>Tetraodontiformes</taxon>
        <taxon>Tetradontoidea</taxon>
        <taxon>Tetraodontidae</taxon>
        <taxon>Tetraodon</taxon>
    </lineage>
</organism>
<dbReference type="InterPro" id="IPR026590">
    <property type="entry name" value="Ssirtuin_cat_dom"/>
</dbReference>